<dbReference type="STRING" id="1178515.SY83_02055"/>
<proteinExistence type="predicted"/>
<dbReference type="Pfam" id="PF12972">
    <property type="entry name" value="NAGLU_C"/>
    <property type="match status" value="1"/>
</dbReference>
<dbReference type="PATRIC" id="fig|1178515.4.peg.390"/>
<feature type="domain" description="F5/8 type C" evidence="3">
    <location>
        <begin position="752"/>
        <end position="889"/>
    </location>
</feature>
<accession>A0A172TEU8</accession>
<dbReference type="Gene3D" id="1.20.120.670">
    <property type="entry name" value="N-acetyl-b-d-glucoasminidase"/>
    <property type="match status" value="1"/>
</dbReference>
<dbReference type="InterPro" id="IPR008979">
    <property type="entry name" value="Galactose-bd-like_sf"/>
</dbReference>
<dbReference type="RefSeq" id="WP_068603798.1">
    <property type="nucleotide sequence ID" value="NZ_CP011388.1"/>
</dbReference>
<keyword evidence="2" id="KW-0732">Signal</keyword>
<dbReference type="SUPFAM" id="SSF49785">
    <property type="entry name" value="Galactose-binding domain-like"/>
    <property type="match status" value="6"/>
</dbReference>
<dbReference type="PANTHER" id="PTHR12872:SF1">
    <property type="entry name" value="ALPHA-N-ACETYLGLUCOSAMINIDASE"/>
    <property type="match status" value="1"/>
</dbReference>
<evidence type="ECO:0000259" key="3">
    <source>
        <dbReference type="PROSITE" id="PS50022"/>
    </source>
</evidence>
<evidence type="ECO:0000313" key="4">
    <source>
        <dbReference type="EMBL" id="ANE45313.1"/>
    </source>
</evidence>
<sequence>MMNKSVKMIVSMLTFVLLFQLALPLTGSADTGDGYTRGKLEAEAEQAVKELMLRVAPNLDINRFKLEKITTAANQDVYELDYDSITGKIILRGNQGYSVASAFNKYLKKYVKVDYAFPKTGDNTVSMPEQLPVNITKEVVVSPYKWRWYGNDVESYTTAFYDEADWQNRIDWYAMNGINVYLHYLGWEAVWREVLPKFNIDKTAASRFAGSPAWCNMNNNASHGEPMTDGMIDRFLSLSKTVSSQALSLGIQPSVRMFFGVVPREVKDANPTYNGSPVKYVDARMTVPGLPNLYIVPTDPFYKAFSQEFFATQEQVLGFKPKFYSSDFALETGLPTGIDLSSVNNMYGEMVAYNPDSIWCMTSWSMNAALRTELINSPYRKNILILDLEAEYRQKGPFGGLNYAWGMLQNFGGNQGMGGNLERIATTPVQDLNMNRNNGLIGISIAPEGSETNPIMYQLMAEMGWHDTPVNAELWMHDYIERRYGQKSSNAEQAWDIMKKTSYSKYPYQGPHQSVINAKPSLTLTVSSTATGSGNLARVYGANKPVYKLSDFLKAWPDMIKAAAEVGGSNGYRYDLVDVTRQVLADISNDIYASMIKAYNEKHIADFQLYSHMFLDVFIDMDQVVGTRTELTLGRWLEKAKSFGATESEKWVNDKNVRIANTIWQPNKGQQSSLDNYANKQWSGLLSDYNRPRWEILINAITAELNGGAKVDTAAINNQVYDFAQVWAKNKKVYPSVGTGNEVQVATAIYNKYQPILKLLYGIEQENIAAGKTVLASTATLSGLKAVDGSVSTSWSSSNSLRDEWLEVDLGENFSLTGGKIQLSTPAPYKMEVSGDEKTWTTIVDKTKDAARSVESFQTSAVGRYVRVYAPAQSAARSLGINELTLYGDSTNESYNVALYKAAAASGNTNDASLALDDDTLTSWKAQSAGGNPWWKVDLGANTDLAGFQIAFENDAAMLPYTISVSSDDVTYTDISAEPGTARIQEIIPIGSHTARYVRLRFDAVPSTKYASISEFKVYAKQLQKNLALKQPTVDSNGKSASVIVDGDLSTMWNGGGGGAGRFVYVDLGAVREVSAVQVVMTTSTPEMIWKYKIEATDDDPKLATAQWRLVVDQLNTTSYAMKQMHQVSSSGRYYKLTFGQAPGTAYTAALEFSIFDGAPQTNATVQKYALSKAIDNANVVYNNMYYSPSSKTALETQIGLAAALIQNGSATQEQVNVQVTWLNEAVKAVKLTQASNIAAGKTVLASTATLSGLKAVDGSVSTSWSSSNSLRDERLEVDLGENFSLTGGKIQLSTPAPYKVEVSGDEKTWTTIVDKTKDAARSVESFQTSAVGRYVRVYAPAQSAARSLGINELTLYGNSTNESYNVALYKAAAASGNTNDASLALDDDTLTSWKAQSAGGNPWWKVDLGANTDLAGFQIAFENDAAMLPYTISVSSDDVTYTDISAEPGTARIQEIIPIGSHTARYVRLRFDAVPSTKYASISEFKVYAKQVQKNLALKQPTVDSNGKSASVIVDGDLSTMWNGGGGGVGRFVYVDLGAVREVSALQVVMTTSTPEMIWKYKIEATDDDPKLATAQWRLVVDQLNTTSYAMKQMHQVSSSGRYYKLTFGKAPGTAWTAALEFSVYDGTPQTNVPVLKNALSSAIANANAVYSNPRYYNGASKSALALQIGNANALMQNDSATQEQVNVQTTLLNESMKTLR</sequence>
<dbReference type="Gene3D" id="3.20.20.80">
    <property type="entry name" value="Glycosidases"/>
    <property type="match status" value="1"/>
</dbReference>
<evidence type="ECO:0000256" key="2">
    <source>
        <dbReference type="SAM" id="SignalP"/>
    </source>
</evidence>
<dbReference type="InterPro" id="IPR029018">
    <property type="entry name" value="Hex-like_dom2"/>
</dbReference>
<dbReference type="PANTHER" id="PTHR12872">
    <property type="entry name" value="ALPHA-N-ACETYLGLUCOSAMINIDASE"/>
    <property type="match status" value="1"/>
</dbReference>
<dbReference type="InterPro" id="IPR007781">
    <property type="entry name" value="NAGLU"/>
</dbReference>
<keyword evidence="5" id="KW-1185">Reference proteome</keyword>
<gene>
    <name evidence="4" type="ORF">SY83_02055</name>
</gene>
<dbReference type="Proteomes" id="UP000076927">
    <property type="component" value="Chromosome"/>
</dbReference>
<feature type="domain" description="F5/8 type C" evidence="3">
    <location>
        <begin position="1387"/>
        <end position="1470"/>
    </location>
</feature>
<dbReference type="PROSITE" id="PS50022">
    <property type="entry name" value="FA58C_3"/>
    <property type="match status" value="6"/>
</dbReference>
<protein>
    <recommendedName>
        <fullName evidence="3">F5/8 type C domain-containing protein</fullName>
    </recommendedName>
</protein>
<feature type="domain" description="F5/8 type C" evidence="3">
    <location>
        <begin position="917"/>
        <end position="1000"/>
    </location>
</feature>
<dbReference type="Gene3D" id="3.30.379.10">
    <property type="entry name" value="Chitobiase/beta-hexosaminidase domain 2-like"/>
    <property type="match status" value="1"/>
</dbReference>
<dbReference type="GO" id="GO:0016787">
    <property type="term" value="F:hydrolase activity"/>
    <property type="evidence" value="ECO:0007669"/>
    <property type="project" value="UniProtKB-KW"/>
</dbReference>
<reference evidence="4 5" key="1">
    <citation type="submission" date="2015-01" db="EMBL/GenBank/DDBJ databases">
        <title>Paenibacillus swuensis/DY6/whole genome sequencing.</title>
        <authorList>
            <person name="Kim M.K."/>
            <person name="Srinivasan S."/>
            <person name="Lee J.-J."/>
        </authorList>
    </citation>
    <scope>NUCLEOTIDE SEQUENCE [LARGE SCALE GENOMIC DNA]</scope>
    <source>
        <strain evidence="4 5">DY6</strain>
    </source>
</reference>
<evidence type="ECO:0000313" key="5">
    <source>
        <dbReference type="Proteomes" id="UP000076927"/>
    </source>
</evidence>
<name>A0A172TEU8_9BACL</name>
<dbReference type="InterPro" id="IPR000421">
    <property type="entry name" value="FA58C"/>
</dbReference>
<feature type="domain" description="F5/8 type C" evidence="3">
    <location>
        <begin position="1218"/>
        <end position="1359"/>
    </location>
</feature>
<dbReference type="KEGG" id="pswu:SY83_02055"/>
<dbReference type="OrthoDB" id="179563at2"/>
<feature type="domain" description="F5/8 type C" evidence="3">
    <location>
        <begin position="1481"/>
        <end position="1628"/>
    </location>
</feature>
<dbReference type="GO" id="GO:0005975">
    <property type="term" value="P:carbohydrate metabolic process"/>
    <property type="evidence" value="ECO:0007669"/>
    <property type="project" value="UniProtKB-ARBA"/>
</dbReference>
<dbReference type="Pfam" id="PF05089">
    <property type="entry name" value="NAGLU"/>
    <property type="match status" value="1"/>
</dbReference>
<dbReference type="InterPro" id="IPR024732">
    <property type="entry name" value="NAGLU_C"/>
</dbReference>
<keyword evidence="1" id="KW-0378">Hydrolase</keyword>
<dbReference type="EMBL" id="CP011388">
    <property type="protein sequence ID" value="ANE45313.1"/>
    <property type="molecule type" value="Genomic_DNA"/>
</dbReference>
<dbReference type="Pfam" id="PF22633">
    <property type="entry name" value="F5_F8_type_C_2"/>
    <property type="match status" value="1"/>
</dbReference>
<dbReference type="InterPro" id="IPR024733">
    <property type="entry name" value="NAGLU_tim-barrel"/>
</dbReference>
<feature type="domain" description="F5/8 type C" evidence="3">
    <location>
        <begin position="1011"/>
        <end position="1158"/>
    </location>
</feature>
<dbReference type="Gene3D" id="2.60.120.260">
    <property type="entry name" value="Galactose-binding domain-like"/>
    <property type="match status" value="6"/>
</dbReference>
<feature type="signal peptide" evidence="2">
    <location>
        <begin position="1"/>
        <end position="29"/>
    </location>
</feature>
<organism evidence="4 5">
    <name type="scientific">Paenibacillus swuensis</name>
    <dbReference type="NCBI Taxonomy" id="1178515"/>
    <lineage>
        <taxon>Bacteria</taxon>
        <taxon>Bacillati</taxon>
        <taxon>Bacillota</taxon>
        <taxon>Bacilli</taxon>
        <taxon>Bacillales</taxon>
        <taxon>Paenibacillaceae</taxon>
        <taxon>Paenibacillus</taxon>
    </lineage>
</organism>
<dbReference type="Pfam" id="PF12971">
    <property type="entry name" value="NAGLU_N"/>
    <property type="match status" value="1"/>
</dbReference>
<evidence type="ECO:0000256" key="1">
    <source>
        <dbReference type="ARBA" id="ARBA00022801"/>
    </source>
</evidence>
<dbReference type="Gene3D" id="1.20.1270.90">
    <property type="entry name" value="AF1782-like"/>
    <property type="match status" value="2"/>
</dbReference>
<feature type="chain" id="PRO_5008000699" description="F5/8 type C domain-containing protein" evidence="2">
    <location>
        <begin position="30"/>
        <end position="1702"/>
    </location>
</feature>
<dbReference type="Pfam" id="PF00754">
    <property type="entry name" value="F5_F8_type_C"/>
    <property type="match status" value="5"/>
</dbReference>
<dbReference type="InterPro" id="IPR024240">
    <property type="entry name" value="NAGLU_N"/>
</dbReference>